<dbReference type="GO" id="GO:0005886">
    <property type="term" value="C:plasma membrane"/>
    <property type="evidence" value="ECO:0007669"/>
    <property type="project" value="UniProtKB-SubCell"/>
</dbReference>
<accession>A0A844GDK5</accession>
<keyword evidence="8 11" id="KW-1133">Transmembrane helix</keyword>
<comment type="caution">
    <text evidence="12">The sequence shown here is derived from an EMBL/GenBank/DDBJ whole genome shotgun (WGS) entry which is preliminary data.</text>
</comment>
<evidence type="ECO:0000313" key="12">
    <source>
        <dbReference type="EMBL" id="MTD32655.1"/>
    </source>
</evidence>
<keyword evidence="13" id="KW-1185">Reference proteome</keyword>
<evidence type="ECO:0000256" key="3">
    <source>
        <dbReference type="ARBA" id="ARBA00014962"/>
    </source>
</evidence>
<dbReference type="PANTHER" id="PTHR33909">
    <property type="entry name" value="SEC TRANSLOCON ACCESSORY COMPLEX SUBUNIT YAJC"/>
    <property type="match status" value="1"/>
</dbReference>
<evidence type="ECO:0000256" key="11">
    <source>
        <dbReference type="SAM" id="Phobius"/>
    </source>
</evidence>
<dbReference type="PRINTS" id="PR01853">
    <property type="entry name" value="YAJCTRNLCASE"/>
</dbReference>
<name>A0A844GDK5_9NEIS</name>
<evidence type="ECO:0000256" key="7">
    <source>
        <dbReference type="ARBA" id="ARBA00022927"/>
    </source>
</evidence>
<comment type="subcellular location">
    <subcellularLocation>
        <location evidence="1">Cell membrane</location>
        <topology evidence="1">Single-pass membrane protein</topology>
    </subcellularLocation>
</comment>
<dbReference type="NCBIfam" id="TIGR00739">
    <property type="entry name" value="yajC"/>
    <property type="match status" value="1"/>
</dbReference>
<dbReference type="EMBL" id="WLYX01000001">
    <property type="protein sequence ID" value="MTD32655.1"/>
    <property type="molecule type" value="Genomic_DNA"/>
</dbReference>
<evidence type="ECO:0000256" key="2">
    <source>
        <dbReference type="ARBA" id="ARBA00006742"/>
    </source>
</evidence>
<sequence>MFIAPAFAANTGVAGFDVMSFLPMVVIFVLFWFLLVRPQQKRMKEHQKMLNEIQKGDKVATQGGLIGRVTKISDQVLTLEIANNVEVQVQRSAVSGKLDAEAAKA</sequence>
<evidence type="ECO:0000256" key="1">
    <source>
        <dbReference type="ARBA" id="ARBA00004162"/>
    </source>
</evidence>
<keyword evidence="9" id="KW-0811">Translocation</keyword>
<dbReference type="SMART" id="SM01323">
    <property type="entry name" value="YajC"/>
    <property type="match status" value="1"/>
</dbReference>
<dbReference type="Pfam" id="PF02699">
    <property type="entry name" value="YajC"/>
    <property type="match status" value="1"/>
</dbReference>
<keyword evidence="5" id="KW-1003">Cell membrane</keyword>
<feature type="transmembrane region" description="Helical" evidence="11">
    <location>
        <begin position="12"/>
        <end position="35"/>
    </location>
</feature>
<comment type="similarity">
    <text evidence="2">Belongs to the YajC family.</text>
</comment>
<proteinExistence type="inferred from homology"/>
<evidence type="ECO:0000256" key="8">
    <source>
        <dbReference type="ARBA" id="ARBA00022989"/>
    </source>
</evidence>
<keyword evidence="6 11" id="KW-0812">Transmembrane</keyword>
<evidence type="ECO:0000256" key="9">
    <source>
        <dbReference type="ARBA" id="ARBA00023010"/>
    </source>
</evidence>
<dbReference type="GO" id="GO:0015031">
    <property type="term" value="P:protein transport"/>
    <property type="evidence" value="ECO:0007669"/>
    <property type="project" value="UniProtKB-KW"/>
</dbReference>
<organism evidence="12 13">
    <name type="scientific">Paludibacterium denitrificans</name>
    <dbReference type="NCBI Taxonomy" id="2675226"/>
    <lineage>
        <taxon>Bacteria</taxon>
        <taxon>Pseudomonadati</taxon>
        <taxon>Pseudomonadota</taxon>
        <taxon>Betaproteobacteria</taxon>
        <taxon>Neisseriales</taxon>
        <taxon>Chromobacteriaceae</taxon>
        <taxon>Paludibacterium</taxon>
    </lineage>
</organism>
<dbReference type="RefSeq" id="WP_230369144.1">
    <property type="nucleotide sequence ID" value="NZ_WLYX01000001.1"/>
</dbReference>
<evidence type="ECO:0000256" key="4">
    <source>
        <dbReference type="ARBA" id="ARBA00022448"/>
    </source>
</evidence>
<dbReference type="Proteomes" id="UP000446658">
    <property type="component" value="Unassembled WGS sequence"/>
</dbReference>
<protein>
    <recommendedName>
        <fullName evidence="3">Sec translocon accessory complex subunit YajC</fullName>
    </recommendedName>
</protein>
<evidence type="ECO:0000313" key="13">
    <source>
        <dbReference type="Proteomes" id="UP000446658"/>
    </source>
</evidence>
<keyword evidence="10 11" id="KW-0472">Membrane</keyword>
<keyword evidence="4" id="KW-0813">Transport</keyword>
<reference evidence="12 13" key="1">
    <citation type="submission" date="2019-11" db="EMBL/GenBank/DDBJ databases">
        <title>Draft genome sequence of Paludibacterium sp. dN18-1.</title>
        <authorList>
            <person name="Im W.-T."/>
        </authorList>
    </citation>
    <scope>NUCLEOTIDE SEQUENCE [LARGE SCALE GENOMIC DNA]</scope>
    <source>
        <strain evidence="13">dN 18-1</strain>
    </source>
</reference>
<evidence type="ECO:0000256" key="10">
    <source>
        <dbReference type="ARBA" id="ARBA00023136"/>
    </source>
</evidence>
<dbReference type="InterPro" id="IPR003849">
    <property type="entry name" value="Preprotein_translocase_YajC"/>
</dbReference>
<dbReference type="AlphaFoldDB" id="A0A844GDK5"/>
<evidence type="ECO:0000256" key="5">
    <source>
        <dbReference type="ARBA" id="ARBA00022475"/>
    </source>
</evidence>
<dbReference type="PANTHER" id="PTHR33909:SF1">
    <property type="entry name" value="SEC TRANSLOCON ACCESSORY COMPLEX SUBUNIT YAJC"/>
    <property type="match status" value="1"/>
</dbReference>
<keyword evidence="7" id="KW-0653">Protein transport</keyword>
<evidence type="ECO:0000256" key="6">
    <source>
        <dbReference type="ARBA" id="ARBA00022692"/>
    </source>
</evidence>
<gene>
    <name evidence="12" type="primary">yajC</name>
    <name evidence="12" type="ORF">GKE73_03055</name>
</gene>